<dbReference type="Proteomes" id="UP000594364">
    <property type="component" value="Chromosome 1"/>
</dbReference>
<feature type="compositionally biased region" description="Basic and acidic residues" evidence="1">
    <location>
        <begin position="102"/>
        <end position="113"/>
    </location>
</feature>
<sequence length="113" mass="12937">MHIKQNIIMLYTRLQSMIRDRARKQRREVEISAPFGLKREPVSLPGVSQEEIAILREKAAASQIGVLELRSESPSEYEYHKISRPSSRLRPALVSSNSDVSGSEKTEARPLWY</sequence>
<feature type="region of interest" description="Disordered" evidence="1">
    <location>
        <begin position="74"/>
        <end position="113"/>
    </location>
</feature>
<accession>A0A7S9PT05</accession>
<reference evidence="2 3" key="1">
    <citation type="journal article" date="2018" name="PLoS Genet.">
        <title>Repeat elements organise 3D genome structure and mediate transcription in the filamentous fungus Epichloe festucae.</title>
        <authorList>
            <person name="Winter D.J."/>
            <person name="Ganley A.R.D."/>
            <person name="Young C.A."/>
            <person name="Liachko I."/>
            <person name="Schardl C.L."/>
            <person name="Dupont P.Y."/>
            <person name="Berry D."/>
            <person name="Ram A."/>
            <person name="Scott B."/>
            <person name="Cox M.P."/>
        </authorList>
    </citation>
    <scope>NUCLEOTIDE SEQUENCE [LARGE SCALE GENOMIC DNA]</scope>
    <source>
        <strain evidence="2 3">Fl1</strain>
    </source>
</reference>
<evidence type="ECO:0000256" key="1">
    <source>
        <dbReference type="SAM" id="MobiDB-lite"/>
    </source>
</evidence>
<name>A0A7S9PT05_EPIFF</name>
<dbReference type="EMBL" id="CP031385">
    <property type="protein sequence ID" value="QPG94875.1"/>
    <property type="molecule type" value="Genomic_DNA"/>
</dbReference>
<proteinExistence type="predicted"/>
<organism evidence="2 3">
    <name type="scientific">Epichloe festucae (strain Fl1)</name>
    <dbReference type="NCBI Taxonomy" id="877507"/>
    <lineage>
        <taxon>Eukaryota</taxon>
        <taxon>Fungi</taxon>
        <taxon>Dikarya</taxon>
        <taxon>Ascomycota</taxon>
        <taxon>Pezizomycotina</taxon>
        <taxon>Sordariomycetes</taxon>
        <taxon>Hypocreomycetidae</taxon>
        <taxon>Hypocreales</taxon>
        <taxon>Clavicipitaceae</taxon>
        <taxon>Epichloe</taxon>
    </lineage>
</organism>
<gene>
    <name evidence="2" type="ORF">C2857_007190</name>
</gene>
<evidence type="ECO:0000313" key="2">
    <source>
        <dbReference type="EMBL" id="QPG94875.1"/>
    </source>
</evidence>
<dbReference type="OrthoDB" id="5226159at2759"/>
<dbReference type="AlphaFoldDB" id="A0A7S9PT05"/>
<protein>
    <submittedName>
        <fullName evidence="2">Uncharacterized protein</fullName>
    </submittedName>
</protein>
<keyword evidence="3" id="KW-1185">Reference proteome</keyword>
<evidence type="ECO:0000313" key="3">
    <source>
        <dbReference type="Proteomes" id="UP000594364"/>
    </source>
</evidence>